<proteinExistence type="predicted"/>
<evidence type="ECO:0000259" key="1">
    <source>
        <dbReference type="PROSITE" id="PS51186"/>
    </source>
</evidence>
<accession>A0A7X9LCP7</accession>
<comment type="caution">
    <text evidence="2">The sequence shown here is derived from an EMBL/GenBank/DDBJ whole genome shotgun (WGS) entry which is preliminary data.</text>
</comment>
<dbReference type="PROSITE" id="PS51186">
    <property type="entry name" value="GNAT"/>
    <property type="match status" value="1"/>
</dbReference>
<organism evidence="2 3">
    <name type="scientific">Streptococcus ratti</name>
    <dbReference type="NCBI Taxonomy" id="1341"/>
    <lineage>
        <taxon>Bacteria</taxon>
        <taxon>Bacillati</taxon>
        <taxon>Bacillota</taxon>
        <taxon>Bacilli</taxon>
        <taxon>Lactobacillales</taxon>
        <taxon>Streptococcaceae</taxon>
        <taxon>Streptococcus</taxon>
    </lineage>
</organism>
<dbReference type="GO" id="GO:0016747">
    <property type="term" value="F:acyltransferase activity, transferring groups other than amino-acyl groups"/>
    <property type="evidence" value="ECO:0007669"/>
    <property type="project" value="InterPro"/>
</dbReference>
<dbReference type="InterPro" id="IPR016181">
    <property type="entry name" value="Acyl_CoA_acyltransferase"/>
</dbReference>
<evidence type="ECO:0000313" key="2">
    <source>
        <dbReference type="EMBL" id="NMD48322.1"/>
    </source>
</evidence>
<dbReference type="Pfam" id="PF00583">
    <property type="entry name" value="Acetyltransf_1"/>
    <property type="match status" value="1"/>
</dbReference>
<dbReference type="AlphaFoldDB" id="A0A7X9LCP7"/>
<feature type="domain" description="N-acetyltransferase" evidence="1">
    <location>
        <begin position="1"/>
        <end position="166"/>
    </location>
</feature>
<dbReference type="Proteomes" id="UP000532121">
    <property type="component" value="Unassembled WGS sequence"/>
</dbReference>
<gene>
    <name evidence="2" type="ORF">HHO37_01225</name>
</gene>
<dbReference type="EMBL" id="JABASA010000002">
    <property type="protein sequence ID" value="NMD48322.1"/>
    <property type="molecule type" value="Genomic_DNA"/>
</dbReference>
<name>A0A7X9LCP7_STRRT</name>
<dbReference type="InterPro" id="IPR000182">
    <property type="entry name" value="GNAT_dom"/>
</dbReference>
<dbReference type="SUPFAM" id="SSF55729">
    <property type="entry name" value="Acyl-CoA N-acyltransferases (Nat)"/>
    <property type="match status" value="1"/>
</dbReference>
<dbReference type="Gene3D" id="3.40.630.30">
    <property type="match status" value="1"/>
</dbReference>
<reference evidence="2 3" key="1">
    <citation type="submission" date="2020-04" db="EMBL/GenBank/DDBJ databases">
        <title>MicrobeNet Type strains.</title>
        <authorList>
            <person name="Nicholson A.C."/>
        </authorList>
    </citation>
    <scope>NUCLEOTIDE SEQUENCE [LARGE SCALE GENOMIC DNA]</scope>
    <source>
        <strain evidence="2 3">DSM 22768</strain>
    </source>
</reference>
<sequence length="176" mass="20258">MDIRLAFPNEIDRIMFIIDEAREKMASYGSNQWQGDYPNQEIIFEDILEGRGYVALAEGEIVAYAAVIDGHEAAYDQIYEGEWKHKNHRYVTFHRVAVASSYQGQQVAQTFLQGLIEGYAGHDFRCDTHEKNKAMQHILEKLGFVYCGKVPLNGVRLAYQKIKTKSENSLYQEIDE</sequence>
<protein>
    <submittedName>
        <fullName evidence="2">GNAT family N-acetyltransferase</fullName>
    </submittedName>
</protein>
<evidence type="ECO:0000313" key="3">
    <source>
        <dbReference type="Proteomes" id="UP000532121"/>
    </source>
</evidence>
<dbReference type="RefSeq" id="WP_193522885.1">
    <property type="nucleotide sequence ID" value="NZ_JABASA010000002.1"/>
</dbReference>